<proteinExistence type="predicted"/>
<dbReference type="Proteomes" id="UP000499080">
    <property type="component" value="Unassembled WGS sequence"/>
</dbReference>
<dbReference type="EMBL" id="BGPR01000742">
    <property type="protein sequence ID" value="GBM33817.1"/>
    <property type="molecule type" value="Genomic_DNA"/>
</dbReference>
<keyword evidence="1" id="KW-0472">Membrane</keyword>
<dbReference type="AlphaFoldDB" id="A0A4Y2EZ36"/>
<evidence type="ECO:0000313" key="3">
    <source>
        <dbReference type="Proteomes" id="UP000499080"/>
    </source>
</evidence>
<protein>
    <submittedName>
        <fullName evidence="2">Uncharacterized protein</fullName>
    </submittedName>
</protein>
<feature type="transmembrane region" description="Helical" evidence="1">
    <location>
        <begin position="44"/>
        <end position="62"/>
    </location>
</feature>
<name>A0A4Y2EZ36_ARAVE</name>
<evidence type="ECO:0000256" key="1">
    <source>
        <dbReference type="SAM" id="Phobius"/>
    </source>
</evidence>
<keyword evidence="1" id="KW-1133">Transmembrane helix</keyword>
<gene>
    <name evidence="2" type="ORF">AVEN_76186_1</name>
</gene>
<accession>A0A4Y2EZ36</accession>
<organism evidence="2 3">
    <name type="scientific">Araneus ventricosus</name>
    <name type="common">Orbweaver spider</name>
    <name type="synonym">Epeira ventricosa</name>
    <dbReference type="NCBI Taxonomy" id="182803"/>
    <lineage>
        <taxon>Eukaryota</taxon>
        <taxon>Metazoa</taxon>
        <taxon>Ecdysozoa</taxon>
        <taxon>Arthropoda</taxon>
        <taxon>Chelicerata</taxon>
        <taxon>Arachnida</taxon>
        <taxon>Araneae</taxon>
        <taxon>Araneomorphae</taxon>
        <taxon>Entelegynae</taxon>
        <taxon>Araneoidea</taxon>
        <taxon>Araneidae</taxon>
        <taxon>Araneus</taxon>
    </lineage>
</organism>
<sequence>MSQLEQLICRSSYDNQSGNNVADGGLASVAFDTVEEIVRDFCKMKYFVFLLFLALSATAFAGEIQRFFQMFTDVGCANKGNSMAINEPMLLCGQCVRMILSVNKVGDPACAGIQ</sequence>
<keyword evidence="3" id="KW-1185">Reference proteome</keyword>
<comment type="caution">
    <text evidence="2">The sequence shown here is derived from an EMBL/GenBank/DDBJ whole genome shotgun (WGS) entry which is preliminary data.</text>
</comment>
<reference evidence="2 3" key="1">
    <citation type="journal article" date="2019" name="Sci. Rep.">
        <title>Orb-weaving spider Araneus ventricosus genome elucidates the spidroin gene catalogue.</title>
        <authorList>
            <person name="Kono N."/>
            <person name="Nakamura H."/>
            <person name="Ohtoshi R."/>
            <person name="Moran D.A.P."/>
            <person name="Shinohara A."/>
            <person name="Yoshida Y."/>
            <person name="Fujiwara M."/>
            <person name="Mori M."/>
            <person name="Tomita M."/>
            <person name="Arakawa K."/>
        </authorList>
    </citation>
    <scope>NUCLEOTIDE SEQUENCE [LARGE SCALE GENOMIC DNA]</scope>
</reference>
<keyword evidence="1" id="KW-0812">Transmembrane</keyword>
<evidence type="ECO:0000313" key="2">
    <source>
        <dbReference type="EMBL" id="GBM33817.1"/>
    </source>
</evidence>